<accession>A0ABU3EAC1</accession>
<proteinExistence type="predicted"/>
<organism evidence="1 2">
    <name type="scientific">Paracoccus broussonetiae</name>
    <dbReference type="NCBI Taxonomy" id="3075834"/>
    <lineage>
        <taxon>Bacteria</taxon>
        <taxon>Pseudomonadati</taxon>
        <taxon>Pseudomonadota</taxon>
        <taxon>Alphaproteobacteria</taxon>
        <taxon>Rhodobacterales</taxon>
        <taxon>Paracoccaceae</taxon>
        <taxon>Paracoccus</taxon>
    </lineage>
</organism>
<dbReference type="EMBL" id="JAVRQI010000003">
    <property type="protein sequence ID" value="MDT1061166.1"/>
    <property type="molecule type" value="Genomic_DNA"/>
</dbReference>
<name>A0ABU3EAC1_9RHOB</name>
<evidence type="ECO:0000313" key="1">
    <source>
        <dbReference type="EMBL" id="MDT1061166.1"/>
    </source>
</evidence>
<dbReference type="RefSeq" id="WP_311758270.1">
    <property type="nucleotide sequence ID" value="NZ_JAVRQI010000003.1"/>
</dbReference>
<evidence type="ECO:0000313" key="2">
    <source>
        <dbReference type="Proteomes" id="UP001251085"/>
    </source>
</evidence>
<comment type="caution">
    <text evidence="1">The sequence shown here is derived from an EMBL/GenBank/DDBJ whole genome shotgun (WGS) entry which is preliminary data.</text>
</comment>
<reference evidence="2" key="1">
    <citation type="submission" date="2023-07" db="EMBL/GenBank/DDBJ databases">
        <title>Characterization of two Paracoccaceae strains isolated from Phycosphere and proposal of Xinfangfangia lacusdiani sp. nov.</title>
        <authorList>
            <person name="Deng Y."/>
            <person name="Zhang Y.Q."/>
        </authorList>
    </citation>
    <scope>NUCLEOTIDE SEQUENCE [LARGE SCALE GENOMIC DNA]</scope>
    <source>
        <strain evidence="2">CPCC 101403</strain>
    </source>
</reference>
<sequence length="110" mass="12582">MDYHTATLTLDVAEGYSECEATFEVDALWSRHRDRHGMRRVDHVNGVSLESWTFDGRQQNRATAVALIGEAEVERQEDLARTAWLETAEQDDADGYADYQRDQRVAYAAE</sequence>
<gene>
    <name evidence="1" type="ORF">RM190_04795</name>
</gene>
<dbReference type="Proteomes" id="UP001251085">
    <property type="component" value="Unassembled WGS sequence"/>
</dbReference>
<keyword evidence="2" id="KW-1185">Reference proteome</keyword>
<protein>
    <submittedName>
        <fullName evidence="1">Uncharacterized protein</fullName>
    </submittedName>
</protein>